<dbReference type="OrthoDB" id="1491903at2"/>
<reference evidence="1 2" key="1">
    <citation type="submission" date="2019-08" db="EMBL/GenBank/DDBJ databases">
        <title>Deep-cultivation of Planctomycetes and their phenomic and genomic characterization uncovers novel biology.</title>
        <authorList>
            <person name="Wiegand S."/>
            <person name="Jogler M."/>
            <person name="Boedeker C."/>
            <person name="Pinto D."/>
            <person name="Vollmers J."/>
            <person name="Rivas-Marin E."/>
            <person name="Kohn T."/>
            <person name="Peeters S.H."/>
            <person name="Heuer A."/>
            <person name="Rast P."/>
            <person name="Oberbeckmann S."/>
            <person name="Bunk B."/>
            <person name="Jeske O."/>
            <person name="Meyerdierks A."/>
            <person name="Storesund J.E."/>
            <person name="Kallscheuer N."/>
            <person name="Luecker S."/>
            <person name="Lage O.M."/>
            <person name="Pohl T."/>
            <person name="Merkel B.J."/>
            <person name="Hornburger P."/>
            <person name="Mueller R.-W."/>
            <person name="Bruemmer F."/>
            <person name="Labrenz M."/>
            <person name="Spormann A.M."/>
            <person name="Op den Camp H."/>
            <person name="Overmann J."/>
            <person name="Amann R."/>
            <person name="Jetten M.S.M."/>
            <person name="Mascher T."/>
            <person name="Medema M.H."/>
            <person name="Devos D.P."/>
            <person name="Kaster A.-K."/>
            <person name="Ovreas L."/>
            <person name="Rohde M."/>
            <person name="Galperin M.Y."/>
            <person name="Jogler C."/>
        </authorList>
    </citation>
    <scope>NUCLEOTIDE SEQUENCE [LARGE SCALE GENOMIC DNA]</scope>
    <source>
        <strain evidence="1 2">UC8</strain>
    </source>
</reference>
<dbReference type="Proteomes" id="UP000325286">
    <property type="component" value="Chromosome"/>
</dbReference>
<evidence type="ECO:0000313" key="1">
    <source>
        <dbReference type="EMBL" id="QEG40191.1"/>
    </source>
</evidence>
<sequence length="188" mass="21078">MSSQLPPELEQRALTLAGDFRATLCEMLGPPRLQFQVFDVRQSNAGPTIAIDGDKATLVVGPNAVSCESTLVSNVAHESVHLHLTDGAFGNASGLEEGFALHFELSLVEQHYGTSERQRHISHLPDTYTTALHDYEYLLTIADDPVVRVLERHGKLTGLSWRDLRHLFPQAGFWVSYRLARRRRMRMG</sequence>
<organism evidence="1 2">
    <name type="scientific">Roseimaritima ulvae</name>
    <dbReference type="NCBI Taxonomy" id="980254"/>
    <lineage>
        <taxon>Bacteria</taxon>
        <taxon>Pseudomonadati</taxon>
        <taxon>Planctomycetota</taxon>
        <taxon>Planctomycetia</taxon>
        <taxon>Pirellulales</taxon>
        <taxon>Pirellulaceae</taxon>
        <taxon>Roseimaritima</taxon>
    </lineage>
</organism>
<keyword evidence="2" id="KW-1185">Reference proteome</keyword>
<dbReference type="AlphaFoldDB" id="A0A5B9R1U9"/>
<protein>
    <submittedName>
        <fullName evidence="1">Uncharacterized protein</fullName>
    </submittedName>
</protein>
<evidence type="ECO:0000313" key="2">
    <source>
        <dbReference type="Proteomes" id="UP000325286"/>
    </source>
</evidence>
<dbReference type="KEGG" id="rul:UC8_21970"/>
<name>A0A5B9R1U9_9BACT</name>
<dbReference type="RefSeq" id="WP_148080226.1">
    <property type="nucleotide sequence ID" value="NZ_CP042914.1"/>
</dbReference>
<proteinExistence type="predicted"/>
<accession>A0A5B9R1U9</accession>
<dbReference type="EMBL" id="CP042914">
    <property type="protein sequence ID" value="QEG40191.1"/>
    <property type="molecule type" value="Genomic_DNA"/>
</dbReference>
<gene>
    <name evidence="1" type="ORF">UC8_21970</name>
</gene>